<dbReference type="GO" id="GO:0060070">
    <property type="term" value="P:canonical Wnt signaling pathway"/>
    <property type="evidence" value="ECO:0007669"/>
    <property type="project" value="TreeGrafter"/>
</dbReference>
<sequence length="167" mass="19084">MSRNNDMTIKFTTDNSTSHRGFNATFRAVQPSPQLVVIAGKSTIRVTYRYNNKNFARIPNNKTDLLAVDYDPRTQYIFYSDRGSKTIGKIHVERRFLQDTLHSVNITEPLGLRIDVNFRLLYWTDADLGTISVSKLDGGHRNTLVETELDKPGAIVTEPYRGYVLQK</sequence>
<feature type="repeat" description="LDL-receptor class B" evidence="1">
    <location>
        <begin position="119"/>
        <end position="161"/>
    </location>
</feature>
<dbReference type="PANTHER" id="PTHR46513:SF13">
    <property type="entry name" value="EGF-LIKE DOMAIN-CONTAINING PROTEIN"/>
    <property type="match status" value="1"/>
</dbReference>
<dbReference type="AlphaFoldDB" id="A0A9Q1C4W7"/>
<dbReference type="InterPro" id="IPR011042">
    <property type="entry name" value="6-blade_b-propeller_TolB-like"/>
</dbReference>
<dbReference type="EMBL" id="JAIZAY010000007">
    <property type="protein sequence ID" value="KAJ8038437.1"/>
    <property type="molecule type" value="Genomic_DNA"/>
</dbReference>
<dbReference type="Proteomes" id="UP001152320">
    <property type="component" value="Chromosome 7"/>
</dbReference>
<accession>A0A9Q1C4W7</accession>
<dbReference type="SUPFAM" id="SSF63825">
    <property type="entry name" value="YWTD domain"/>
    <property type="match status" value="1"/>
</dbReference>
<reference evidence="2" key="1">
    <citation type="submission" date="2021-10" db="EMBL/GenBank/DDBJ databases">
        <title>Tropical sea cucumber genome reveals ecological adaptation and Cuvierian tubules defense mechanism.</title>
        <authorList>
            <person name="Chen T."/>
        </authorList>
    </citation>
    <scope>NUCLEOTIDE SEQUENCE</scope>
    <source>
        <strain evidence="2">Nanhai2018</strain>
        <tissue evidence="2">Muscle</tissue>
    </source>
</reference>
<gene>
    <name evidence="2" type="ORF">HOLleu_15867</name>
</gene>
<dbReference type="GO" id="GO:0005886">
    <property type="term" value="C:plasma membrane"/>
    <property type="evidence" value="ECO:0007669"/>
    <property type="project" value="TreeGrafter"/>
</dbReference>
<comment type="caution">
    <text evidence="2">The sequence shown here is derived from an EMBL/GenBank/DDBJ whole genome shotgun (WGS) entry which is preliminary data.</text>
</comment>
<dbReference type="GO" id="GO:0017147">
    <property type="term" value="F:Wnt-protein binding"/>
    <property type="evidence" value="ECO:0007669"/>
    <property type="project" value="TreeGrafter"/>
</dbReference>
<dbReference type="OrthoDB" id="382013at2759"/>
<dbReference type="Gene3D" id="2.120.10.30">
    <property type="entry name" value="TolB, C-terminal domain"/>
    <property type="match status" value="1"/>
</dbReference>
<dbReference type="Pfam" id="PF00058">
    <property type="entry name" value="Ldl_recept_b"/>
    <property type="match status" value="1"/>
</dbReference>
<protein>
    <submittedName>
        <fullName evidence="2">Nidogen-2</fullName>
    </submittedName>
</protein>
<dbReference type="SUPFAM" id="SSF49854">
    <property type="entry name" value="Spermadhesin, CUB domain"/>
    <property type="match status" value="1"/>
</dbReference>
<dbReference type="PROSITE" id="PS51120">
    <property type="entry name" value="LDLRB"/>
    <property type="match status" value="1"/>
</dbReference>
<dbReference type="SMART" id="SM00135">
    <property type="entry name" value="LY"/>
    <property type="match status" value="2"/>
</dbReference>
<organism evidence="2 3">
    <name type="scientific">Holothuria leucospilota</name>
    <name type="common">Black long sea cucumber</name>
    <name type="synonym">Mertensiothuria leucospilota</name>
    <dbReference type="NCBI Taxonomy" id="206669"/>
    <lineage>
        <taxon>Eukaryota</taxon>
        <taxon>Metazoa</taxon>
        <taxon>Echinodermata</taxon>
        <taxon>Eleutherozoa</taxon>
        <taxon>Echinozoa</taxon>
        <taxon>Holothuroidea</taxon>
        <taxon>Aspidochirotacea</taxon>
        <taxon>Aspidochirotida</taxon>
        <taxon>Holothuriidae</taxon>
        <taxon>Holothuria</taxon>
    </lineage>
</organism>
<proteinExistence type="predicted"/>
<dbReference type="PANTHER" id="PTHR46513">
    <property type="entry name" value="VITELLOGENIN RECEPTOR-LIKE PROTEIN-RELATED-RELATED"/>
    <property type="match status" value="1"/>
</dbReference>
<evidence type="ECO:0000256" key="1">
    <source>
        <dbReference type="PROSITE-ProRule" id="PRU00461"/>
    </source>
</evidence>
<dbReference type="GO" id="GO:0042813">
    <property type="term" value="F:Wnt receptor activity"/>
    <property type="evidence" value="ECO:0007669"/>
    <property type="project" value="TreeGrafter"/>
</dbReference>
<dbReference type="Gene3D" id="2.60.120.290">
    <property type="entry name" value="Spermadhesin, CUB domain"/>
    <property type="match status" value="1"/>
</dbReference>
<keyword evidence="3" id="KW-1185">Reference proteome</keyword>
<evidence type="ECO:0000313" key="2">
    <source>
        <dbReference type="EMBL" id="KAJ8038437.1"/>
    </source>
</evidence>
<evidence type="ECO:0000313" key="3">
    <source>
        <dbReference type="Proteomes" id="UP001152320"/>
    </source>
</evidence>
<dbReference type="InterPro" id="IPR035914">
    <property type="entry name" value="Sperma_CUB_dom_sf"/>
</dbReference>
<dbReference type="InterPro" id="IPR050778">
    <property type="entry name" value="Cueball_EGF_LRP_Nidogen"/>
</dbReference>
<name>A0A9Q1C4W7_HOLLE</name>
<dbReference type="InterPro" id="IPR000033">
    <property type="entry name" value="LDLR_classB_rpt"/>
</dbReference>